<dbReference type="Pfam" id="PF19086">
    <property type="entry name" value="Terpene_syn_C_2"/>
    <property type="match status" value="1"/>
</dbReference>
<dbReference type="InterPro" id="IPR008949">
    <property type="entry name" value="Isoprenoid_synthase_dom_sf"/>
</dbReference>
<organism evidence="1 2">
    <name type="scientific">Lentzea atacamensis</name>
    <dbReference type="NCBI Taxonomy" id="531938"/>
    <lineage>
        <taxon>Bacteria</taxon>
        <taxon>Bacillati</taxon>
        <taxon>Actinomycetota</taxon>
        <taxon>Actinomycetes</taxon>
        <taxon>Pseudonocardiales</taxon>
        <taxon>Pseudonocardiaceae</taxon>
        <taxon>Lentzea</taxon>
    </lineage>
</organism>
<name>A0A316HBN3_9PSEU</name>
<evidence type="ECO:0000313" key="1">
    <source>
        <dbReference type="EMBL" id="PWK78619.1"/>
    </source>
</evidence>
<dbReference type="EMBL" id="QGHB01000026">
    <property type="protein sequence ID" value="PWK78619.1"/>
    <property type="molecule type" value="Genomic_DNA"/>
</dbReference>
<evidence type="ECO:0000313" key="2">
    <source>
        <dbReference type="Proteomes" id="UP000246005"/>
    </source>
</evidence>
<sequence length="370" mass="41203">MKPTTTASFAHFTGLPVTDAVRVFCPVPLKTHPIGAAALDRHAWGWAIQHGLITAESPYARMNLGLVAATSTPFSSPEFAKAWACAWYWAVLWDDWLDGLDTEPTEQTVHTAEVLRVLSTPSTVPDPEDRWIASFRDLSRLMKNCLPSDGLAGFQRSFTNWLVGDLWKRSLQRRTAPPSLGEYLRMRWQKAALESAAWGVASGGAGYTLTVEEHLDPVVHAFTQAVLYPCALFNDLVSLAKEAPAAQAELNILTVLAREHGIGRAEALGTYWELHERTVSLMLRLQRRLLADPRPHVVRYAVQLPQWLPATIHWTSTSLRYLELPAVAGNEGTRITLPSVSMVADPTVWDPDDLTPPPYPDIAWWWDQVG</sequence>
<dbReference type="AlphaFoldDB" id="A0A316HBN3"/>
<comment type="caution">
    <text evidence="1">The sequence shown here is derived from an EMBL/GenBank/DDBJ whole genome shotgun (WGS) entry which is preliminary data.</text>
</comment>
<dbReference type="SUPFAM" id="SSF48576">
    <property type="entry name" value="Terpenoid synthases"/>
    <property type="match status" value="1"/>
</dbReference>
<accession>A0A316HBN3</accession>
<dbReference type="Proteomes" id="UP000246005">
    <property type="component" value="Unassembled WGS sequence"/>
</dbReference>
<proteinExistence type="predicted"/>
<reference evidence="1 2" key="1">
    <citation type="submission" date="2018-05" db="EMBL/GenBank/DDBJ databases">
        <title>Genomic Encyclopedia of Type Strains, Phase IV (KMG-IV): sequencing the most valuable type-strain genomes for metagenomic binning, comparative biology and taxonomic classification.</title>
        <authorList>
            <person name="Goeker M."/>
        </authorList>
    </citation>
    <scope>NUCLEOTIDE SEQUENCE [LARGE SCALE GENOMIC DNA]</scope>
    <source>
        <strain evidence="1 2">DSM 45480</strain>
    </source>
</reference>
<gene>
    <name evidence="1" type="ORF">C8D88_12611</name>
</gene>
<evidence type="ECO:0008006" key="3">
    <source>
        <dbReference type="Google" id="ProtNLM"/>
    </source>
</evidence>
<protein>
    <recommendedName>
        <fullName evidence="3">Terpene synthase</fullName>
    </recommendedName>
</protein>
<dbReference type="RefSeq" id="WP_146231927.1">
    <property type="nucleotide sequence ID" value="NZ_QGHB01000026.1"/>
</dbReference>
<dbReference type="Gene3D" id="1.10.600.10">
    <property type="entry name" value="Farnesyl Diphosphate Synthase"/>
    <property type="match status" value="1"/>
</dbReference>